<feature type="transmembrane region" description="Helical" evidence="1">
    <location>
        <begin position="88"/>
        <end position="108"/>
    </location>
</feature>
<name>A0AAD2HXE5_9AGAR</name>
<dbReference type="Proteomes" id="UP001295794">
    <property type="component" value="Unassembled WGS sequence"/>
</dbReference>
<accession>A0AAD2HXE5</accession>
<evidence type="ECO:0000256" key="1">
    <source>
        <dbReference type="SAM" id="Phobius"/>
    </source>
</evidence>
<evidence type="ECO:0000313" key="3">
    <source>
        <dbReference type="Proteomes" id="UP001295794"/>
    </source>
</evidence>
<protein>
    <recommendedName>
        <fullName evidence="4">Transmembrane protein</fullName>
    </recommendedName>
</protein>
<reference evidence="2" key="1">
    <citation type="submission" date="2023-11" db="EMBL/GenBank/DDBJ databases">
        <authorList>
            <person name="De Vega J J."/>
            <person name="De Vega J J."/>
        </authorList>
    </citation>
    <scope>NUCLEOTIDE SEQUENCE</scope>
</reference>
<dbReference type="AlphaFoldDB" id="A0AAD2HXE5"/>
<feature type="transmembrane region" description="Helical" evidence="1">
    <location>
        <begin position="29"/>
        <end position="48"/>
    </location>
</feature>
<evidence type="ECO:0000313" key="2">
    <source>
        <dbReference type="EMBL" id="CAK5282889.1"/>
    </source>
</evidence>
<keyword evidence="1" id="KW-0472">Membrane</keyword>
<sequence>RGSNTSMLQFDPNSVQVGKWGRLYCASQLVLAVMLVVFGLYAFVASIADDGAGIVTILFLFVIFVFRTFTLMLSPWSYSEASEVIAQLSNYMILCAGAVETVLLWLRFRIPGDDSLLGISIWVDANAQSRVWVQRFLVLNNVACLLEIVFKPLRIKYLRRVSVIRTLDQNLEHDTWPMYRASKPHLFA</sequence>
<evidence type="ECO:0008006" key="4">
    <source>
        <dbReference type="Google" id="ProtNLM"/>
    </source>
</evidence>
<keyword evidence="1" id="KW-1133">Transmembrane helix</keyword>
<organism evidence="2 3">
    <name type="scientific">Mycena citricolor</name>
    <dbReference type="NCBI Taxonomy" id="2018698"/>
    <lineage>
        <taxon>Eukaryota</taxon>
        <taxon>Fungi</taxon>
        <taxon>Dikarya</taxon>
        <taxon>Basidiomycota</taxon>
        <taxon>Agaricomycotina</taxon>
        <taxon>Agaricomycetes</taxon>
        <taxon>Agaricomycetidae</taxon>
        <taxon>Agaricales</taxon>
        <taxon>Marasmiineae</taxon>
        <taxon>Mycenaceae</taxon>
        <taxon>Mycena</taxon>
    </lineage>
</organism>
<feature type="non-terminal residue" evidence="2">
    <location>
        <position position="1"/>
    </location>
</feature>
<comment type="caution">
    <text evidence="2">The sequence shown here is derived from an EMBL/GenBank/DDBJ whole genome shotgun (WGS) entry which is preliminary data.</text>
</comment>
<gene>
    <name evidence="2" type="ORF">MYCIT1_LOCUS35009</name>
</gene>
<proteinExistence type="predicted"/>
<keyword evidence="3" id="KW-1185">Reference proteome</keyword>
<feature type="non-terminal residue" evidence="2">
    <location>
        <position position="188"/>
    </location>
</feature>
<dbReference type="EMBL" id="CAVNYO010000463">
    <property type="protein sequence ID" value="CAK5282889.1"/>
    <property type="molecule type" value="Genomic_DNA"/>
</dbReference>
<keyword evidence="1" id="KW-0812">Transmembrane</keyword>
<feature type="transmembrane region" description="Helical" evidence="1">
    <location>
        <begin position="54"/>
        <end position="76"/>
    </location>
</feature>